<comment type="caution">
    <text evidence="1">The sequence shown here is derived from an EMBL/GenBank/DDBJ whole genome shotgun (WGS) entry which is preliminary data.</text>
</comment>
<dbReference type="AlphaFoldDB" id="A0A850DTI1"/>
<accession>A0A850DTI1</accession>
<organism evidence="1 2">
    <name type="scientific">Curtobacterium citreum</name>
    <dbReference type="NCBI Taxonomy" id="2036"/>
    <lineage>
        <taxon>Bacteria</taxon>
        <taxon>Bacillati</taxon>
        <taxon>Actinomycetota</taxon>
        <taxon>Actinomycetes</taxon>
        <taxon>Micrococcales</taxon>
        <taxon>Microbacteriaceae</taxon>
        <taxon>Curtobacterium</taxon>
    </lineage>
</organism>
<proteinExistence type="predicted"/>
<dbReference type="Proteomes" id="UP000539146">
    <property type="component" value="Unassembled WGS sequence"/>
</dbReference>
<sequence>MSVAPAPARKRRRWPIVLVVLLVVLAALAVVAEFVLRGVVDRTIADQVEQALPDGTTGEVTAHAEGIVLPQLIAGTLERVDISSDRITVDGVPLAADVTVHDVPVDGKGDVRDVDGHVTLAASSVKDLAKYSPLFDRLRLVDGGVELSGSTAVLGYDISYAATGDVVAQSDGRGVTITPQTVRITNSALGLKVDSIPGVTDVPVTVCTAQFLPEQLRVRSLDITGSDATVRVTADRLPLTEQGLQTVGTCSS</sequence>
<reference evidence="1 2" key="1">
    <citation type="submission" date="2020-05" db="EMBL/GenBank/DDBJ databases">
        <title>Genome Sequencing of Type Strains.</title>
        <authorList>
            <person name="Lemaire J.F."/>
            <person name="Inderbitzin P."/>
            <person name="Gregorio O.A."/>
            <person name="Collins S.B."/>
            <person name="Wespe N."/>
            <person name="Knight-Connoni V."/>
        </authorList>
    </citation>
    <scope>NUCLEOTIDE SEQUENCE [LARGE SCALE GENOMIC DNA]</scope>
    <source>
        <strain evidence="1 2">DSM 20512</strain>
    </source>
</reference>
<protein>
    <submittedName>
        <fullName evidence="1">DUF2993 domain-containing protein</fullName>
    </submittedName>
</protein>
<dbReference type="EMBL" id="JABMCG010000113">
    <property type="protein sequence ID" value="NUU28906.1"/>
    <property type="molecule type" value="Genomic_DNA"/>
</dbReference>
<name>A0A850DTI1_9MICO</name>
<gene>
    <name evidence="1" type="ORF">HP467_12395</name>
</gene>
<dbReference type="RefSeq" id="WP_175326354.1">
    <property type="nucleotide sequence ID" value="NZ_BAAAWP010000001.1"/>
</dbReference>
<evidence type="ECO:0000313" key="2">
    <source>
        <dbReference type="Proteomes" id="UP000539146"/>
    </source>
</evidence>
<evidence type="ECO:0000313" key="1">
    <source>
        <dbReference type="EMBL" id="NUU28906.1"/>
    </source>
</evidence>